<dbReference type="RefSeq" id="WP_027472841.1">
    <property type="nucleotide sequence ID" value="NZ_BAMD01000009.1"/>
</dbReference>
<accession>W7XVZ9</accession>
<comment type="caution">
    <text evidence="1">The sequence shown here is derived from an EMBL/GenBank/DDBJ whole genome shotgun (WGS) entry which is preliminary data.</text>
</comment>
<dbReference type="eggNOG" id="ENOG5033283">
    <property type="taxonomic scope" value="Bacteria"/>
</dbReference>
<evidence type="ECO:0000313" key="1">
    <source>
        <dbReference type="EMBL" id="GAF02435.1"/>
    </source>
</evidence>
<evidence type="ECO:0000313" key="2">
    <source>
        <dbReference type="Proteomes" id="UP000019402"/>
    </source>
</evidence>
<dbReference type="STRING" id="869213.GCA_000517085_03429"/>
<sequence length="205" mass="23695">MKNIVIISMLVLSMLACSSEKGKRGPDYAVVKKELGLNAEQEKQFDNITEAYQKKREETFAAARSAGNMNREAVMAQMKQIFADQGEEIHKILNKEQFEKYADFMENNIPGKAGYTKKILAQIKSELQLTEEQYEIVLAVDQAFEKSYVNAHDKYHGDHKAAKAYWMQFDKNRKDAIKNILNEEQYNQYLKIVQEVSFRGEHGKQ</sequence>
<keyword evidence="2" id="KW-1185">Reference proteome</keyword>
<dbReference type="Proteomes" id="UP000019402">
    <property type="component" value="Unassembled WGS sequence"/>
</dbReference>
<reference evidence="1 2" key="1">
    <citation type="journal article" date="2014" name="Genome Announc.">
        <title>Draft Genome Sequence of Cytophaga fermentans JCM 21142T, a Facultative Anaerobe Isolated from Marine Mud.</title>
        <authorList>
            <person name="Starns D."/>
            <person name="Oshima K."/>
            <person name="Suda W."/>
            <person name="Iino T."/>
            <person name="Yuki M."/>
            <person name="Inoue J."/>
            <person name="Kitamura K."/>
            <person name="Iida T."/>
            <person name="Darby A."/>
            <person name="Hattori M."/>
            <person name="Ohkuma M."/>
        </authorList>
    </citation>
    <scope>NUCLEOTIDE SEQUENCE [LARGE SCALE GENOMIC DNA]</scope>
    <source>
        <strain evidence="1 2">JCM 21142</strain>
    </source>
</reference>
<protein>
    <recommendedName>
        <fullName evidence="3">Lipoprotein</fullName>
    </recommendedName>
</protein>
<name>W7XVZ9_9BACT</name>
<evidence type="ECO:0008006" key="3">
    <source>
        <dbReference type="Google" id="ProtNLM"/>
    </source>
</evidence>
<dbReference type="EMBL" id="BAMD01000009">
    <property type="protein sequence ID" value="GAF02435.1"/>
    <property type="molecule type" value="Genomic_DNA"/>
</dbReference>
<organism evidence="1 2">
    <name type="scientific">Saccharicrinis fermentans DSM 9555 = JCM 21142</name>
    <dbReference type="NCBI Taxonomy" id="869213"/>
    <lineage>
        <taxon>Bacteria</taxon>
        <taxon>Pseudomonadati</taxon>
        <taxon>Bacteroidota</taxon>
        <taxon>Bacteroidia</taxon>
        <taxon>Marinilabiliales</taxon>
        <taxon>Marinilabiliaceae</taxon>
        <taxon>Saccharicrinis</taxon>
    </lineage>
</organism>
<dbReference type="PROSITE" id="PS51257">
    <property type="entry name" value="PROKAR_LIPOPROTEIN"/>
    <property type="match status" value="1"/>
</dbReference>
<gene>
    <name evidence="1" type="ORF">JCM21142_31070</name>
</gene>
<dbReference type="AlphaFoldDB" id="W7XVZ9"/>
<dbReference type="OrthoDB" id="1121927at2"/>
<proteinExistence type="predicted"/>